<sequence length="212" mass="23687">METPLPPSQRTPEGILTDYSEQHLDPTAFCAADFAFQVGAVVINDAGHVLVVRDPQTGVLLLPVSHPSLGVRGLVKAPLRFVKDQTGLRVERLPLLHADKRYRNPDVQIWMRLEEDLVVEEDSAPTTNPFSFGLDVDWYTDSKSRSLRQSVISWYGGFVRGQPGVGDHYSFVPIKDAIATLAQGGHRREYAHLKALSLFEQLWRATKTHQGC</sequence>
<evidence type="ECO:0008006" key="3">
    <source>
        <dbReference type="Google" id="ProtNLM"/>
    </source>
</evidence>
<dbReference type="Proteomes" id="UP000077266">
    <property type="component" value="Unassembled WGS sequence"/>
</dbReference>
<gene>
    <name evidence="1" type="ORF">EXIGLDRAFT_844362</name>
</gene>
<organism evidence="1 2">
    <name type="scientific">Exidia glandulosa HHB12029</name>
    <dbReference type="NCBI Taxonomy" id="1314781"/>
    <lineage>
        <taxon>Eukaryota</taxon>
        <taxon>Fungi</taxon>
        <taxon>Dikarya</taxon>
        <taxon>Basidiomycota</taxon>
        <taxon>Agaricomycotina</taxon>
        <taxon>Agaricomycetes</taxon>
        <taxon>Auriculariales</taxon>
        <taxon>Exidiaceae</taxon>
        <taxon>Exidia</taxon>
    </lineage>
</organism>
<proteinExistence type="predicted"/>
<dbReference type="EMBL" id="KV426371">
    <property type="protein sequence ID" value="KZV81752.1"/>
    <property type="molecule type" value="Genomic_DNA"/>
</dbReference>
<protein>
    <recommendedName>
        <fullName evidence="3">Nudix hydrolase domain-containing protein</fullName>
    </recommendedName>
</protein>
<keyword evidence="2" id="KW-1185">Reference proteome</keyword>
<reference evidence="1 2" key="1">
    <citation type="journal article" date="2016" name="Mol. Biol. Evol.">
        <title>Comparative Genomics of Early-Diverging Mushroom-Forming Fungi Provides Insights into the Origins of Lignocellulose Decay Capabilities.</title>
        <authorList>
            <person name="Nagy L.G."/>
            <person name="Riley R."/>
            <person name="Tritt A."/>
            <person name="Adam C."/>
            <person name="Daum C."/>
            <person name="Floudas D."/>
            <person name="Sun H."/>
            <person name="Yadav J.S."/>
            <person name="Pangilinan J."/>
            <person name="Larsson K.H."/>
            <person name="Matsuura K."/>
            <person name="Barry K."/>
            <person name="Labutti K."/>
            <person name="Kuo R."/>
            <person name="Ohm R.A."/>
            <person name="Bhattacharya S.S."/>
            <person name="Shirouzu T."/>
            <person name="Yoshinaga Y."/>
            <person name="Martin F.M."/>
            <person name="Grigoriev I.V."/>
            <person name="Hibbett D.S."/>
        </authorList>
    </citation>
    <scope>NUCLEOTIDE SEQUENCE [LARGE SCALE GENOMIC DNA]</scope>
    <source>
        <strain evidence="1 2">HHB12029</strain>
    </source>
</reference>
<accession>A0A165C3M3</accession>
<name>A0A165C3M3_EXIGL</name>
<dbReference type="InParanoid" id="A0A165C3M3"/>
<dbReference type="AlphaFoldDB" id="A0A165C3M3"/>
<evidence type="ECO:0000313" key="2">
    <source>
        <dbReference type="Proteomes" id="UP000077266"/>
    </source>
</evidence>
<evidence type="ECO:0000313" key="1">
    <source>
        <dbReference type="EMBL" id="KZV81752.1"/>
    </source>
</evidence>